<evidence type="ECO:0000313" key="2">
    <source>
        <dbReference type="Proteomes" id="UP000284706"/>
    </source>
</evidence>
<sequence>MRTFYFSTFSVAPLGAESSAADIQAQNPGAEPRLFRSYQAFEKALLREEVEQAVITVRSKRRQGKARPVRRLRNRLRGGI</sequence>
<accession>A0A409WST2</accession>
<gene>
    <name evidence="1" type="ORF">CVT26_013802</name>
</gene>
<dbReference type="AlphaFoldDB" id="A0A409WST2"/>
<name>A0A409WST2_9AGAR</name>
<keyword evidence="2" id="KW-1185">Reference proteome</keyword>
<dbReference type="EMBL" id="NHYE01004852">
    <property type="protein sequence ID" value="PPQ81580.1"/>
    <property type="molecule type" value="Genomic_DNA"/>
</dbReference>
<dbReference type="InParanoid" id="A0A409WST2"/>
<dbReference type="Proteomes" id="UP000284706">
    <property type="component" value="Unassembled WGS sequence"/>
</dbReference>
<organism evidence="1 2">
    <name type="scientific">Gymnopilus dilepis</name>
    <dbReference type="NCBI Taxonomy" id="231916"/>
    <lineage>
        <taxon>Eukaryota</taxon>
        <taxon>Fungi</taxon>
        <taxon>Dikarya</taxon>
        <taxon>Basidiomycota</taxon>
        <taxon>Agaricomycotina</taxon>
        <taxon>Agaricomycetes</taxon>
        <taxon>Agaricomycetidae</taxon>
        <taxon>Agaricales</taxon>
        <taxon>Agaricineae</taxon>
        <taxon>Hymenogastraceae</taxon>
        <taxon>Gymnopilus</taxon>
    </lineage>
</organism>
<evidence type="ECO:0000313" key="1">
    <source>
        <dbReference type="EMBL" id="PPQ81580.1"/>
    </source>
</evidence>
<proteinExistence type="predicted"/>
<comment type="caution">
    <text evidence="1">The sequence shown here is derived from an EMBL/GenBank/DDBJ whole genome shotgun (WGS) entry which is preliminary data.</text>
</comment>
<protein>
    <submittedName>
        <fullName evidence="1">Uncharacterized protein</fullName>
    </submittedName>
</protein>
<reference evidence="1 2" key="1">
    <citation type="journal article" date="2018" name="Evol. Lett.">
        <title>Horizontal gene cluster transfer increased hallucinogenic mushroom diversity.</title>
        <authorList>
            <person name="Reynolds H.T."/>
            <person name="Vijayakumar V."/>
            <person name="Gluck-Thaler E."/>
            <person name="Korotkin H.B."/>
            <person name="Matheny P.B."/>
            <person name="Slot J.C."/>
        </authorList>
    </citation>
    <scope>NUCLEOTIDE SEQUENCE [LARGE SCALE GENOMIC DNA]</scope>
    <source>
        <strain evidence="1 2">SRW20</strain>
    </source>
</reference>